<dbReference type="SMART" id="SM00421">
    <property type="entry name" value="HTH_LUXR"/>
    <property type="match status" value="1"/>
</dbReference>
<reference evidence="3" key="1">
    <citation type="submission" date="2023-07" db="EMBL/GenBank/DDBJ databases">
        <title>30 novel species of actinomycetes from the DSMZ collection.</title>
        <authorList>
            <person name="Nouioui I."/>
        </authorList>
    </citation>
    <scope>NUCLEOTIDE SEQUENCE [LARGE SCALE GENOMIC DNA]</scope>
    <source>
        <strain evidence="3">DSM 41886</strain>
    </source>
</reference>
<keyword evidence="3" id="KW-1185">Reference proteome</keyword>
<dbReference type="RefSeq" id="WP_311618617.1">
    <property type="nucleotide sequence ID" value="NZ_JAVREV010000009.1"/>
</dbReference>
<dbReference type="SUPFAM" id="SSF46894">
    <property type="entry name" value="C-terminal effector domain of the bipartite response regulators"/>
    <property type="match status" value="1"/>
</dbReference>
<dbReference type="EMBL" id="JAVREV010000009">
    <property type="protein sequence ID" value="MDT0444347.1"/>
    <property type="molecule type" value="Genomic_DNA"/>
</dbReference>
<comment type="caution">
    <text evidence="2">The sequence shown here is derived from an EMBL/GenBank/DDBJ whole genome shotgun (WGS) entry which is preliminary data.</text>
</comment>
<sequence>MAVFGVSKSEEMVYRHFLRHPNSAAGNLHLSLDIAQETAQEALGRLLHLRLLRPGDPPELLTPADPETAVARLTQLRLRHLYQEVQHITTSHHVVAALRAETRPGRAPAATGGTVRPDAIPPVEHLGGLHEVTSRMEDLTFFARDEILSADPWAAAPAGHARHAQALDLRALRRGVKRRMVVPAAALDDRPTLARLAELVAHGARIRVVAEVPAHAVVYDRRAALLPQDPGEAGHEALLVHGEVLLAGVVALFEKTWEQAEDVPLELRRPVDEEAGLSPVELQVLTLMCTVGKDETGARDLGVSVRTYRRYVADVMRRLGASTRAQAALLARERGWI</sequence>
<dbReference type="InterPro" id="IPR036388">
    <property type="entry name" value="WH-like_DNA-bd_sf"/>
</dbReference>
<dbReference type="Proteomes" id="UP001183615">
    <property type="component" value="Unassembled WGS sequence"/>
</dbReference>
<dbReference type="InterPro" id="IPR000792">
    <property type="entry name" value="Tscrpt_reg_LuxR_C"/>
</dbReference>
<feature type="domain" description="HTH luxR-type" evidence="1">
    <location>
        <begin position="274"/>
        <end position="331"/>
    </location>
</feature>
<evidence type="ECO:0000259" key="1">
    <source>
        <dbReference type="SMART" id="SM00421"/>
    </source>
</evidence>
<proteinExistence type="predicted"/>
<name>A0ABU2S5U2_9ACTN</name>
<dbReference type="PANTHER" id="PTHR34293">
    <property type="entry name" value="HTH-TYPE TRANSCRIPTIONAL REGULATOR TRMBL2"/>
    <property type="match status" value="1"/>
</dbReference>
<organism evidence="2 3">
    <name type="scientific">Streptomyces johnsoniae</name>
    <dbReference type="NCBI Taxonomy" id="3075532"/>
    <lineage>
        <taxon>Bacteria</taxon>
        <taxon>Bacillati</taxon>
        <taxon>Actinomycetota</taxon>
        <taxon>Actinomycetes</taxon>
        <taxon>Kitasatosporales</taxon>
        <taxon>Streptomycetaceae</taxon>
        <taxon>Streptomyces</taxon>
    </lineage>
</organism>
<evidence type="ECO:0000313" key="3">
    <source>
        <dbReference type="Proteomes" id="UP001183615"/>
    </source>
</evidence>
<dbReference type="PANTHER" id="PTHR34293:SF1">
    <property type="entry name" value="HTH-TYPE TRANSCRIPTIONAL REGULATOR TRMBL2"/>
    <property type="match status" value="1"/>
</dbReference>
<gene>
    <name evidence="2" type="ORF">RM779_17345</name>
</gene>
<evidence type="ECO:0000313" key="2">
    <source>
        <dbReference type="EMBL" id="MDT0444347.1"/>
    </source>
</evidence>
<protein>
    <submittedName>
        <fullName evidence="2">Helix-turn-helix transcriptional regulator</fullName>
    </submittedName>
</protein>
<dbReference type="Gene3D" id="1.10.10.10">
    <property type="entry name" value="Winged helix-like DNA-binding domain superfamily/Winged helix DNA-binding domain"/>
    <property type="match status" value="1"/>
</dbReference>
<accession>A0ABU2S5U2</accession>
<dbReference type="InterPro" id="IPR016032">
    <property type="entry name" value="Sig_transdc_resp-reg_C-effctor"/>
</dbReference>
<dbReference type="InterPro" id="IPR051797">
    <property type="entry name" value="TrmB-like"/>
</dbReference>